<evidence type="ECO:0000313" key="2">
    <source>
        <dbReference type="Proteomes" id="UP001057375"/>
    </source>
</evidence>
<proteinExistence type="predicted"/>
<name>A0ABQ5JS72_9EUKA</name>
<gene>
    <name evidence="1" type="ORF">ADUPG1_010626</name>
</gene>
<protein>
    <submittedName>
        <fullName evidence="1">Uncharacterized protein</fullName>
    </submittedName>
</protein>
<dbReference type="EMBL" id="BQXS01011652">
    <property type="protein sequence ID" value="GKT15121.1"/>
    <property type="molecule type" value="Genomic_DNA"/>
</dbReference>
<sequence length="95" mass="10880">MTREEAVDVVSDMKLQRQEMIPICVHAKVTSDSPVRKTKPHSICHLPEWVERHEPLTNYDSQARSGEHLNSGILRTYRYIKIKGTSQGMHSQPSP</sequence>
<accession>A0ABQ5JS72</accession>
<comment type="caution">
    <text evidence="1">The sequence shown here is derived from an EMBL/GenBank/DDBJ whole genome shotgun (WGS) entry which is preliminary data.</text>
</comment>
<keyword evidence="2" id="KW-1185">Reference proteome</keyword>
<organism evidence="1 2">
    <name type="scientific">Aduncisulcus paluster</name>
    <dbReference type="NCBI Taxonomy" id="2918883"/>
    <lineage>
        <taxon>Eukaryota</taxon>
        <taxon>Metamonada</taxon>
        <taxon>Carpediemonas-like organisms</taxon>
        <taxon>Aduncisulcus</taxon>
    </lineage>
</organism>
<evidence type="ECO:0000313" key="1">
    <source>
        <dbReference type="EMBL" id="GKT15121.1"/>
    </source>
</evidence>
<dbReference type="Proteomes" id="UP001057375">
    <property type="component" value="Unassembled WGS sequence"/>
</dbReference>
<reference evidence="1" key="1">
    <citation type="submission" date="2022-03" db="EMBL/GenBank/DDBJ databases">
        <title>Draft genome sequence of Aduncisulcus paluster, a free-living microaerophilic Fornicata.</title>
        <authorList>
            <person name="Yuyama I."/>
            <person name="Kume K."/>
            <person name="Tamura T."/>
            <person name="Inagaki Y."/>
            <person name="Hashimoto T."/>
        </authorList>
    </citation>
    <scope>NUCLEOTIDE SEQUENCE</scope>
    <source>
        <strain evidence="1">NY0171</strain>
    </source>
</reference>